<evidence type="ECO:0008006" key="5">
    <source>
        <dbReference type="Google" id="ProtNLM"/>
    </source>
</evidence>
<dbReference type="InterPro" id="IPR036047">
    <property type="entry name" value="F-box-like_dom_sf"/>
</dbReference>
<evidence type="ECO:0000313" key="1">
    <source>
        <dbReference type="EMBL" id="AOW01746.1"/>
    </source>
</evidence>
<dbReference type="KEGG" id="yli:2907355"/>
<name>A0A1H6PHW8_YARLL</name>
<accession>A0A1H6PHW8</accession>
<evidence type="ECO:0000313" key="3">
    <source>
        <dbReference type="Proteomes" id="UP000182444"/>
    </source>
</evidence>
<organism evidence="1 3">
    <name type="scientific">Yarrowia lipolytica</name>
    <name type="common">Candida lipolytica</name>
    <dbReference type="NCBI Taxonomy" id="4952"/>
    <lineage>
        <taxon>Eukaryota</taxon>
        <taxon>Fungi</taxon>
        <taxon>Dikarya</taxon>
        <taxon>Ascomycota</taxon>
        <taxon>Saccharomycotina</taxon>
        <taxon>Dipodascomycetes</taxon>
        <taxon>Dipodascales</taxon>
        <taxon>Dipodascales incertae sedis</taxon>
        <taxon>Yarrowia</taxon>
    </lineage>
</organism>
<evidence type="ECO:0000313" key="2">
    <source>
        <dbReference type="EMBL" id="RDW28418.1"/>
    </source>
</evidence>
<dbReference type="VEuPathDB" id="FungiDB:YALI1_B20319g"/>
<dbReference type="OrthoDB" id="10322291at2759"/>
<sequence>MLTPDILLSVALNLDLIDVLSLTQVSRAFRAVIPESLIRDLLHDKCPYYDLQNSPHDSWKACAGNYLRAQIRPTPDKIWEGFDELCSTDVPLPSDFLCLCKPSNIAFKWSFCNTGISFGPRMLDLTESPSPRKRTPPPGEYFQKCGVFDGQEASVLKRCGITMWMLGEVVELQSSPQVMAAIVLYDRLKFALLIKHKVSKWETPEPDHIMELEGLYAPFRIQLVGKQVFVMAAADGTETAVTVQRGEDLIRLEHSHSRKYQPIGLTCYDGKTTIVDMASVLETDVEVHEFLWKLNPYKFTTRFMTVVQDENKPQYAVVYRRPGLATTLLNLETREAKVLMPKSRTGVFPDYFTPETYFLMVGMSKGRLAVFKYTRKYLHRLYKNQHGLNLPDSLATCLSETPKMPLFEALMNMRPQESGTVPLLRIVNERNRFNEQNRFHSHTFAYGFTTEGNSRGRAYGIDSYKAEGKGDVPSAQMQ</sequence>
<dbReference type="SUPFAM" id="SSF81383">
    <property type="entry name" value="F-box domain"/>
    <property type="match status" value="1"/>
</dbReference>
<proteinExistence type="predicted"/>
<dbReference type="VEuPathDB" id="FungiDB:YALI0_B15466g"/>
<dbReference type="EMBL" id="KZ858953">
    <property type="protein sequence ID" value="RDW28418.1"/>
    <property type="molecule type" value="Genomic_DNA"/>
</dbReference>
<dbReference type="Proteomes" id="UP000256601">
    <property type="component" value="Unassembled WGS sequence"/>
</dbReference>
<dbReference type="GeneID" id="2907355"/>
<gene>
    <name evidence="2" type="ORF">B0I71DRAFT_113310</name>
    <name evidence="1" type="ORF">YALI1_B20319g</name>
</gene>
<reference evidence="2 4" key="2">
    <citation type="submission" date="2018-07" db="EMBL/GenBank/DDBJ databases">
        <title>Draft Genome Assemblies for Five Robust Yarrowia lipolytica Strains Exhibiting High Lipid Production and Pentose Sugar Utilization and Sugar Alcohol Secretion from Undetoxified Lignocellulosic Biomass Hydrolysates.</title>
        <authorList>
            <consortium name="DOE Joint Genome Institute"/>
            <person name="Walker C."/>
            <person name="Ryu S."/>
            <person name="Na H."/>
            <person name="Zane M."/>
            <person name="LaButti K."/>
            <person name="Lipzen A."/>
            <person name="Haridas S."/>
            <person name="Barry K."/>
            <person name="Grigoriev I.V."/>
            <person name="Quarterman J."/>
            <person name="Slininger P."/>
            <person name="Dien B."/>
            <person name="Trinh C.T."/>
        </authorList>
    </citation>
    <scope>NUCLEOTIDE SEQUENCE [LARGE SCALE GENOMIC DNA]</scope>
    <source>
        <strain evidence="2 4">YB392</strain>
    </source>
</reference>
<dbReference type="RefSeq" id="XP_500932.1">
    <property type="nucleotide sequence ID" value="XM_500932.1"/>
</dbReference>
<dbReference type="EMBL" id="CP017554">
    <property type="protein sequence ID" value="AOW01746.1"/>
    <property type="molecule type" value="Genomic_DNA"/>
</dbReference>
<reference evidence="1 3" key="1">
    <citation type="journal article" date="2016" name="PLoS ONE">
        <title>Sequence Assembly of Yarrowia lipolytica Strain W29/CLIB89 Shows Transposable Element Diversity.</title>
        <authorList>
            <person name="Magnan C."/>
            <person name="Yu J."/>
            <person name="Chang I."/>
            <person name="Jahn E."/>
            <person name="Kanomata Y."/>
            <person name="Wu J."/>
            <person name="Zeller M."/>
            <person name="Oakes M."/>
            <person name="Baldi P."/>
            <person name="Sandmeyer S."/>
        </authorList>
    </citation>
    <scope>NUCLEOTIDE SEQUENCE [LARGE SCALE GENOMIC DNA]</scope>
    <source>
        <strain evidence="1">CLIB89</strain>
        <strain evidence="3">CLIB89(W29)</strain>
    </source>
</reference>
<protein>
    <recommendedName>
        <fullName evidence="5">F-box domain-containing protein</fullName>
    </recommendedName>
</protein>
<dbReference type="Proteomes" id="UP000182444">
    <property type="component" value="Chromosome 1B"/>
</dbReference>
<evidence type="ECO:0000313" key="4">
    <source>
        <dbReference type="Proteomes" id="UP000256601"/>
    </source>
</evidence>
<dbReference type="AlphaFoldDB" id="A0A1H6PHW8"/>